<dbReference type="EMBL" id="KQ459595">
    <property type="protein sequence ID" value="KPI95995.1"/>
    <property type="molecule type" value="Genomic_DNA"/>
</dbReference>
<proteinExistence type="evidence at transcript level"/>
<protein>
    <submittedName>
        <fullName evidence="2">Uncharacterized protein</fullName>
    </submittedName>
</protein>
<sequence>MLLSFEVIATFGVSALVSFSVFSVLLLAIVSKSGLLQVKGNKEVLTKQFLSEHLLRPQDMPAPTAPEITPSFARRLLLPQAS</sequence>
<evidence type="ECO:0000313" key="4">
    <source>
        <dbReference type="Proteomes" id="UP000053268"/>
    </source>
</evidence>
<keyword evidence="4" id="KW-1185">Reference proteome</keyword>
<reference evidence="3 4" key="2">
    <citation type="journal article" date="2015" name="Nat. Commun.">
        <title>Outbred genome sequencing and CRISPR/Cas9 gene editing in butterflies.</title>
        <authorList>
            <person name="Li X."/>
            <person name="Fan D."/>
            <person name="Zhang W."/>
            <person name="Liu G."/>
            <person name="Zhang L."/>
            <person name="Zhao L."/>
            <person name="Fang X."/>
            <person name="Chen L."/>
            <person name="Dong Y."/>
            <person name="Chen Y."/>
            <person name="Ding Y."/>
            <person name="Zhao R."/>
            <person name="Feng M."/>
            <person name="Zhu Y."/>
            <person name="Feng Y."/>
            <person name="Jiang X."/>
            <person name="Zhu D."/>
            <person name="Xiang H."/>
            <person name="Feng X."/>
            <person name="Li S."/>
            <person name="Wang J."/>
            <person name="Zhang G."/>
            <person name="Kronforst M.R."/>
            <person name="Wang W."/>
        </authorList>
    </citation>
    <scope>NUCLEOTIDE SEQUENCE [LARGE SCALE GENOMIC DNA]</scope>
    <source>
        <strain evidence="3">Ya'a_city_454_Px</strain>
        <tissue evidence="3">Whole body</tissue>
    </source>
</reference>
<keyword evidence="1" id="KW-0812">Transmembrane</keyword>
<evidence type="ECO:0000313" key="2">
    <source>
        <dbReference type="EMBL" id="BAM20222.1"/>
    </source>
</evidence>
<accession>I4DQN2</accession>
<feature type="transmembrane region" description="Helical" evidence="1">
    <location>
        <begin position="6"/>
        <end position="30"/>
    </location>
</feature>
<dbReference type="AlphaFoldDB" id="I4DQN2"/>
<dbReference type="Proteomes" id="UP000053268">
    <property type="component" value="Unassembled WGS sequence"/>
</dbReference>
<keyword evidence="1" id="KW-1133">Transmembrane helix</keyword>
<keyword evidence="1" id="KW-0472">Membrane</keyword>
<organism evidence="2">
    <name type="scientific">Papilio xuthus</name>
    <name type="common">Asian swallowtail butterfly</name>
    <dbReference type="NCBI Taxonomy" id="66420"/>
    <lineage>
        <taxon>Eukaryota</taxon>
        <taxon>Metazoa</taxon>
        <taxon>Ecdysozoa</taxon>
        <taxon>Arthropoda</taxon>
        <taxon>Hexapoda</taxon>
        <taxon>Insecta</taxon>
        <taxon>Pterygota</taxon>
        <taxon>Neoptera</taxon>
        <taxon>Endopterygota</taxon>
        <taxon>Lepidoptera</taxon>
        <taxon>Glossata</taxon>
        <taxon>Ditrysia</taxon>
        <taxon>Papilionoidea</taxon>
        <taxon>Papilionidae</taxon>
        <taxon>Papilioninae</taxon>
        <taxon>Papilio</taxon>
    </lineage>
</organism>
<dbReference type="EMBL" id="AK404492">
    <property type="protein sequence ID" value="BAM20222.1"/>
    <property type="molecule type" value="mRNA"/>
</dbReference>
<evidence type="ECO:0000256" key="1">
    <source>
        <dbReference type="SAM" id="Phobius"/>
    </source>
</evidence>
<reference evidence="2" key="1">
    <citation type="journal article" date="2012" name="BMC Biol.">
        <title>Comprehensive microarray-based analysis for stage-specific larval camouflage pattern-associated genes in the swallowtail butterfly, Papilio xuthus.</title>
        <authorList>
            <person name="Futahashi R."/>
            <person name="Shirataki H."/>
            <person name="Narita T."/>
            <person name="Mita K."/>
            <person name="Fujiwara H."/>
        </authorList>
    </citation>
    <scope>NUCLEOTIDE SEQUENCE</scope>
    <source>
        <tissue evidence="2">Epidermis</tissue>
    </source>
</reference>
<gene>
    <name evidence="3" type="ORF">RR46_11708</name>
</gene>
<name>I4DQN2_PAPXU</name>
<evidence type="ECO:0000313" key="3">
    <source>
        <dbReference type="EMBL" id="KPI95995.1"/>
    </source>
</evidence>